<dbReference type="Gene3D" id="3.10.580.10">
    <property type="entry name" value="CBS-domain"/>
    <property type="match status" value="1"/>
</dbReference>
<proteinExistence type="predicted"/>
<dbReference type="SUPFAM" id="SSF54631">
    <property type="entry name" value="CBS-domain pair"/>
    <property type="match status" value="1"/>
</dbReference>
<dbReference type="AlphaFoldDB" id="A0A366HWJ2"/>
<evidence type="ECO:0000313" key="5">
    <source>
        <dbReference type="Proteomes" id="UP000253426"/>
    </source>
</evidence>
<name>A0A366HWJ2_9BACT</name>
<feature type="domain" description="CBS" evidence="3">
    <location>
        <begin position="72"/>
        <end position="128"/>
    </location>
</feature>
<reference evidence="4 5" key="1">
    <citation type="submission" date="2018-06" db="EMBL/GenBank/DDBJ databases">
        <title>Genomic Encyclopedia of Type Strains, Phase IV (KMG-IV): sequencing the most valuable type-strain genomes for metagenomic binning, comparative biology and taxonomic classification.</title>
        <authorList>
            <person name="Goeker M."/>
        </authorList>
    </citation>
    <scope>NUCLEOTIDE SEQUENCE [LARGE SCALE GENOMIC DNA]</scope>
    <source>
        <strain evidence="4 5">DSM 25532</strain>
    </source>
</reference>
<dbReference type="PROSITE" id="PS51371">
    <property type="entry name" value="CBS"/>
    <property type="match status" value="1"/>
</dbReference>
<dbReference type="InterPro" id="IPR046342">
    <property type="entry name" value="CBS_dom_sf"/>
</dbReference>
<dbReference type="RefSeq" id="WP_147263198.1">
    <property type="nucleotide sequence ID" value="NZ_QNRR01000001.1"/>
</dbReference>
<dbReference type="InterPro" id="IPR051257">
    <property type="entry name" value="Diverse_CBS-Domain"/>
</dbReference>
<evidence type="ECO:0000256" key="2">
    <source>
        <dbReference type="PROSITE-ProRule" id="PRU00703"/>
    </source>
</evidence>
<dbReference type="PANTHER" id="PTHR43080">
    <property type="entry name" value="CBS DOMAIN-CONTAINING PROTEIN CBSX3, MITOCHONDRIAL"/>
    <property type="match status" value="1"/>
</dbReference>
<dbReference type="PANTHER" id="PTHR43080:SF2">
    <property type="entry name" value="CBS DOMAIN-CONTAINING PROTEIN"/>
    <property type="match status" value="1"/>
</dbReference>
<evidence type="ECO:0000256" key="1">
    <source>
        <dbReference type="ARBA" id="ARBA00023122"/>
    </source>
</evidence>
<dbReference type="InterPro" id="IPR000644">
    <property type="entry name" value="CBS_dom"/>
</dbReference>
<protein>
    <submittedName>
        <fullName evidence="4">CBS domain-containing protein</fullName>
    </submittedName>
</protein>
<comment type="caution">
    <text evidence="4">The sequence shown here is derived from an EMBL/GenBank/DDBJ whole genome shotgun (WGS) entry which is preliminary data.</text>
</comment>
<dbReference type="Proteomes" id="UP000253426">
    <property type="component" value="Unassembled WGS sequence"/>
</dbReference>
<organism evidence="4 5">
    <name type="scientific">Roseimicrobium gellanilyticum</name>
    <dbReference type="NCBI Taxonomy" id="748857"/>
    <lineage>
        <taxon>Bacteria</taxon>
        <taxon>Pseudomonadati</taxon>
        <taxon>Verrucomicrobiota</taxon>
        <taxon>Verrucomicrobiia</taxon>
        <taxon>Verrucomicrobiales</taxon>
        <taxon>Verrucomicrobiaceae</taxon>
        <taxon>Roseimicrobium</taxon>
    </lineage>
</organism>
<dbReference type="Pfam" id="PF00571">
    <property type="entry name" value="CBS"/>
    <property type="match status" value="2"/>
</dbReference>
<keyword evidence="5" id="KW-1185">Reference proteome</keyword>
<keyword evidence="1 2" id="KW-0129">CBS domain</keyword>
<evidence type="ECO:0000313" key="4">
    <source>
        <dbReference type="EMBL" id="RBP47944.1"/>
    </source>
</evidence>
<gene>
    <name evidence="4" type="ORF">DES53_101744</name>
</gene>
<dbReference type="SMART" id="SM00116">
    <property type="entry name" value="CBS"/>
    <property type="match status" value="2"/>
</dbReference>
<evidence type="ECO:0000259" key="3">
    <source>
        <dbReference type="PROSITE" id="PS51371"/>
    </source>
</evidence>
<accession>A0A366HWJ2</accession>
<dbReference type="OrthoDB" id="194893at2"/>
<dbReference type="EMBL" id="QNRR01000001">
    <property type="protein sequence ID" value="RBP47944.1"/>
    <property type="molecule type" value="Genomic_DNA"/>
</dbReference>
<sequence>MKLSEFLSRNLKLLSPEDSVQTAGSQMRKHGASNMPVASERKLVGMLDQPNPDLQATRYGHDPKKVTVGETMSENAVCCLEDQDLASALRVMNDHHLDFLPIVDKQHCVLGVVHRDELVELAATQGDSGF</sequence>